<dbReference type="Gene3D" id="1.20.140.10">
    <property type="entry name" value="Butyryl-CoA Dehydrogenase, subunit A, domain 3"/>
    <property type="match status" value="1"/>
</dbReference>
<dbReference type="InterPro" id="IPR009075">
    <property type="entry name" value="AcylCo_DH/oxidase_C"/>
</dbReference>
<evidence type="ECO:0000259" key="9">
    <source>
        <dbReference type="Pfam" id="PF02771"/>
    </source>
</evidence>
<evidence type="ECO:0000259" key="8">
    <source>
        <dbReference type="Pfam" id="PF02770"/>
    </source>
</evidence>
<dbReference type="PANTHER" id="PTHR43884:SF20">
    <property type="entry name" value="ACYL-COA DEHYDROGENASE FADE28"/>
    <property type="match status" value="1"/>
</dbReference>
<dbReference type="InterPro" id="IPR006091">
    <property type="entry name" value="Acyl-CoA_Oxase/DH_mid-dom"/>
</dbReference>
<protein>
    <submittedName>
        <fullName evidence="10">Pimeloyl-CoA dehydrogenase small subunit</fullName>
    </submittedName>
</protein>
<reference evidence="10 11" key="1">
    <citation type="journal article" date="2014" name="Int. J. Syst. Evol. Microbiol.">
        <title>Solimonas terrae sp. nov., isolated from soil.</title>
        <authorList>
            <person name="Kim S.J."/>
            <person name="Moon J.Y."/>
            <person name="Weon H.Y."/>
            <person name="Ahn J.H."/>
            <person name="Chen W.M."/>
            <person name="Kwon S.W."/>
        </authorList>
    </citation>
    <scope>NUCLEOTIDE SEQUENCE [LARGE SCALE GENOMIC DNA]</scope>
    <source>
        <strain evidence="10 11">KIS83-12</strain>
    </source>
</reference>
<proteinExistence type="inferred from homology"/>
<evidence type="ECO:0000259" key="7">
    <source>
        <dbReference type="Pfam" id="PF00441"/>
    </source>
</evidence>
<sequence length="380" mass="41342">MDFTLTDEQRMLRDLVERIAGEQNRSDPSRTMAAIGGFNACFWRELADVGLLAATLPESCGGLDAGPVATMLIMAAFGRHLVLSPYVSTVVWAAALLARAGTQSQQQQYLPPILDGDDIFALGYGEGEDDSDTEHIQTVAHRKADGYEIEGRKSLVLGARWSRHLVVVARISDEQADAGRATVGAFITPMDSEGIEARHYQTIDGASASDIRFRKLFVPASARIGGGIDLRDALERIWDEATVALCADATGSMEAALSATVQYARTRKQFGKPIGSFQVLQHRMVDMLLAREQSAAITHRAALALDDALPARHRAVSAAKSLVGRHGRFVMQSAVQIHGGIGTTDELDVSHHFRRIEMFNLQLGTVDHHVQRYAALLDQA</sequence>
<keyword evidence="3 6" id="KW-0285">Flavoprotein</keyword>
<dbReference type="AlphaFoldDB" id="A0A6M2BXZ8"/>
<feature type="domain" description="Acyl-CoA dehydrogenase/oxidase N-terminal" evidence="9">
    <location>
        <begin position="6"/>
        <end position="117"/>
    </location>
</feature>
<dbReference type="InterPro" id="IPR036250">
    <property type="entry name" value="AcylCo_DH-like_C"/>
</dbReference>
<dbReference type="GO" id="GO:0003995">
    <property type="term" value="F:acyl-CoA dehydrogenase activity"/>
    <property type="evidence" value="ECO:0007669"/>
    <property type="project" value="TreeGrafter"/>
</dbReference>
<comment type="similarity">
    <text evidence="2 6">Belongs to the acyl-CoA dehydrogenase family.</text>
</comment>
<dbReference type="InterPro" id="IPR046373">
    <property type="entry name" value="Acyl-CoA_Oxase/DH_mid-dom_sf"/>
</dbReference>
<evidence type="ECO:0000256" key="6">
    <source>
        <dbReference type="RuleBase" id="RU362125"/>
    </source>
</evidence>
<gene>
    <name evidence="10" type="ORF">G7Y85_19640</name>
</gene>
<dbReference type="Gene3D" id="2.40.110.10">
    <property type="entry name" value="Butyryl-CoA Dehydrogenase, subunit A, domain 2"/>
    <property type="match status" value="1"/>
</dbReference>
<keyword evidence="5 6" id="KW-0560">Oxidoreductase</keyword>
<dbReference type="InterPro" id="IPR037069">
    <property type="entry name" value="AcylCoA_DH/ox_N_sf"/>
</dbReference>
<dbReference type="InterPro" id="IPR009100">
    <property type="entry name" value="AcylCoA_DH/oxidase_NM_dom_sf"/>
</dbReference>
<evidence type="ECO:0000313" key="10">
    <source>
        <dbReference type="EMBL" id="NGY06993.1"/>
    </source>
</evidence>
<dbReference type="Gene3D" id="1.10.540.10">
    <property type="entry name" value="Acyl-CoA dehydrogenase/oxidase, N-terminal domain"/>
    <property type="match status" value="1"/>
</dbReference>
<name>A0A6M2BXZ8_9GAMM</name>
<dbReference type="CDD" id="cd00567">
    <property type="entry name" value="ACAD"/>
    <property type="match status" value="1"/>
</dbReference>
<evidence type="ECO:0000256" key="4">
    <source>
        <dbReference type="ARBA" id="ARBA00022827"/>
    </source>
</evidence>
<dbReference type="SUPFAM" id="SSF47203">
    <property type="entry name" value="Acyl-CoA dehydrogenase C-terminal domain-like"/>
    <property type="match status" value="1"/>
</dbReference>
<feature type="domain" description="Acyl-CoA dehydrogenase/oxidase C-terminal" evidence="7">
    <location>
        <begin position="243"/>
        <end position="370"/>
    </location>
</feature>
<dbReference type="GO" id="GO:0050660">
    <property type="term" value="F:flavin adenine dinucleotide binding"/>
    <property type="evidence" value="ECO:0007669"/>
    <property type="project" value="InterPro"/>
</dbReference>
<evidence type="ECO:0000256" key="2">
    <source>
        <dbReference type="ARBA" id="ARBA00009347"/>
    </source>
</evidence>
<dbReference type="SUPFAM" id="SSF56645">
    <property type="entry name" value="Acyl-CoA dehydrogenase NM domain-like"/>
    <property type="match status" value="1"/>
</dbReference>
<evidence type="ECO:0000313" key="11">
    <source>
        <dbReference type="Proteomes" id="UP000472676"/>
    </source>
</evidence>
<evidence type="ECO:0000256" key="5">
    <source>
        <dbReference type="ARBA" id="ARBA00023002"/>
    </source>
</evidence>
<dbReference type="Pfam" id="PF00441">
    <property type="entry name" value="Acyl-CoA_dh_1"/>
    <property type="match status" value="1"/>
</dbReference>
<dbReference type="Pfam" id="PF02770">
    <property type="entry name" value="Acyl-CoA_dh_M"/>
    <property type="match status" value="1"/>
</dbReference>
<dbReference type="InterPro" id="IPR013786">
    <property type="entry name" value="AcylCoA_DH/ox_N"/>
</dbReference>
<dbReference type="Proteomes" id="UP000472676">
    <property type="component" value="Unassembled WGS sequence"/>
</dbReference>
<dbReference type="PANTHER" id="PTHR43884">
    <property type="entry name" value="ACYL-COA DEHYDROGENASE"/>
    <property type="match status" value="1"/>
</dbReference>
<dbReference type="Pfam" id="PF02771">
    <property type="entry name" value="Acyl-CoA_dh_N"/>
    <property type="match status" value="1"/>
</dbReference>
<keyword evidence="11" id="KW-1185">Reference proteome</keyword>
<evidence type="ECO:0000256" key="1">
    <source>
        <dbReference type="ARBA" id="ARBA00001974"/>
    </source>
</evidence>
<keyword evidence="4 6" id="KW-0274">FAD</keyword>
<evidence type="ECO:0000256" key="3">
    <source>
        <dbReference type="ARBA" id="ARBA00022630"/>
    </source>
</evidence>
<dbReference type="EMBL" id="JAAMOW010000012">
    <property type="protein sequence ID" value="NGY06993.1"/>
    <property type="molecule type" value="Genomic_DNA"/>
</dbReference>
<feature type="domain" description="Acyl-CoA oxidase/dehydrogenase middle" evidence="8">
    <location>
        <begin position="122"/>
        <end position="215"/>
    </location>
</feature>
<dbReference type="RefSeq" id="WP_166261600.1">
    <property type="nucleotide sequence ID" value="NZ_JAAMOW010000012.1"/>
</dbReference>
<organism evidence="10 11">
    <name type="scientific">Solimonas terrae</name>
    <dbReference type="NCBI Taxonomy" id="1396819"/>
    <lineage>
        <taxon>Bacteria</taxon>
        <taxon>Pseudomonadati</taxon>
        <taxon>Pseudomonadota</taxon>
        <taxon>Gammaproteobacteria</taxon>
        <taxon>Nevskiales</taxon>
        <taxon>Nevskiaceae</taxon>
        <taxon>Solimonas</taxon>
    </lineage>
</organism>
<comment type="caution">
    <text evidence="10">The sequence shown here is derived from an EMBL/GenBank/DDBJ whole genome shotgun (WGS) entry which is preliminary data.</text>
</comment>
<accession>A0A6M2BXZ8</accession>
<comment type="cofactor">
    <cofactor evidence="1 6">
        <name>FAD</name>
        <dbReference type="ChEBI" id="CHEBI:57692"/>
    </cofactor>
</comment>